<sequence>MKKSILIILLTLFVVSCKTQSNIVTSKKEAQKKGLYAYNSSKKTPSINDDTTKKKSKKNKKSNATLNDKIVTDALDFVGVRYRLGGTTKTGMDCSGLVFSTFGNYNIVLPRTAIDMSKHGETISKKKATPGDLIFFKTNGRSKINHVGIITDIEDDVITFVHASTSSGVIVSSTLDEYYSKTFAQINRVIN</sequence>
<dbReference type="Gene3D" id="3.90.1720.10">
    <property type="entry name" value="endopeptidase domain like (from Nostoc punctiforme)"/>
    <property type="match status" value="1"/>
</dbReference>
<reference evidence="9" key="1">
    <citation type="journal article" date="2019" name="Int. J. Syst. Evol. Microbiol.">
        <title>The Global Catalogue of Microorganisms (GCM) 10K type strain sequencing project: providing services to taxonomists for standard genome sequencing and annotation.</title>
        <authorList>
            <consortium name="The Broad Institute Genomics Platform"/>
            <consortium name="The Broad Institute Genome Sequencing Center for Infectious Disease"/>
            <person name="Wu L."/>
            <person name="Ma J."/>
        </authorList>
    </citation>
    <scope>NUCLEOTIDE SEQUENCE [LARGE SCALE GENOMIC DNA]</scope>
    <source>
        <strain evidence="9">KCTC 22671</strain>
    </source>
</reference>
<evidence type="ECO:0000256" key="4">
    <source>
        <dbReference type="ARBA" id="ARBA00022801"/>
    </source>
</evidence>
<dbReference type="EMBL" id="JBHUPC010000013">
    <property type="protein sequence ID" value="MFD2891944.1"/>
    <property type="molecule type" value="Genomic_DNA"/>
</dbReference>
<dbReference type="PROSITE" id="PS51257">
    <property type="entry name" value="PROKAR_LIPOPROTEIN"/>
    <property type="match status" value="1"/>
</dbReference>
<comment type="similarity">
    <text evidence="1">Belongs to the peptidase C40 family.</text>
</comment>
<name>A0ABW5YLS6_9FLAO</name>
<keyword evidence="9" id="KW-1185">Reference proteome</keyword>
<dbReference type="InterPro" id="IPR052062">
    <property type="entry name" value="Murein_DD/LD_carboxypeptidase"/>
</dbReference>
<keyword evidence="2" id="KW-0645">Protease</keyword>
<dbReference type="InterPro" id="IPR038765">
    <property type="entry name" value="Papain-like_cys_pep_sf"/>
</dbReference>
<protein>
    <submittedName>
        <fullName evidence="8">C40 family peptidase</fullName>
    </submittedName>
</protein>
<evidence type="ECO:0000256" key="1">
    <source>
        <dbReference type="ARBA" id="ARBA00007074"/>
    </source>
</evidence>
<dbReference type="PANTHER" id="PTHR47360">
    <property type="entry name" value="MUREIN DD-ENDOPEPTIDASE MEPS/MUREIN LD-CARBOXYPEPTIDASE"/>
    <property type="match status" value="1"/>
</dbReference>
<evidence type="ECO:0000259" key="7">
    <source>
        <dbReference type="PROSITE" id="PS51935"/>
    </source>
</evidence>
<gene>
    <name evidence="8" type="ORF">ACFS5J_07970</name>
</gene>
<dbReference type="Pfam" id="PF00877">
    <property type="entry name" value="NLPC_P60"/>
    <property type="match status" value="1"/>
</dbReference>
<organism evidence="8 9">
    <name type="scientific">Flavobacterium chuncheonense</name>
    <dbReference type="NCBI Taxonomy" id="2026653"/>
    <lineage>
        <taxon>Bacteria</taxon>
        <taxon>Pseudomonadati</taxon>
        <taxon>Bacteroidota</taxon>
        <taxon>Flavobacteriia</taxon>
        <taxon>Flavobacteriales</taxon>
        <taxon>Flavobacteriaceae</taxon>
        <taxon>Flavobacterium</taxon>
    </lineage>
</organism>
<evidence type="ECO:0000313" key="9">
    <source>
        <dbReference type="Proteomes" id="UP001597534"/>
    </source>
</evidence>
<keyword evidence="4" id="KW-0378">Hydrolase</keyword>
<evidence type="ECO:0000256" key="3">
    <source>
        <dbReference type="ARBA" id="ARBA00022729"/>
    </source>
</evidence>
<accession>A0ABW5YLS6</accession>
<feature type="domain" description="NlpC/P60" evidence="7">
    <location>
        <begin position="64"/>
        <end position="190"/>
    </location>
</feature>
<comment type="caution">
    <text evidence="8">The sequence shown here is derived from an EMBL/GenBank/DDBJ whole genome shotgun (WGS) entry which is preliminary data.</text>
</comment>
<evidence type="ECO:0000256" key="6">
    <source>
        <dbReference type="SAM" id="SignalP"/>
    </source>
</evidence>
<dbReference type="Proteomes" id="UP001597534">
    <property type="component" value="Unassembled WGS sequence"/>
</dbReference>
<dbReference type="PANTHER" id="PTHR47360:SF1">
    <property type="entry name" value="ENDOPEPTIDASE NLPC-RELATED"/>
    <property type="match status" value="1"/>
</dbReference>
<dbReference type="InterPro" id="IPR000064">
    <property type="entry name" value="NLP_P60_dom"/>
</dbReference>
<evidence type="ECO:0000313" key="8">
    <source>
        <dbReference type="EMBL" id="MFD2891944.1"/>
    </source>
</evidence>
<feature type="signal peptide" evidence="6">
    <location>
        <begin position="1"/>
        <end position="21"/>
    </location>
</feature>
<evidence type="ECO:0000256" key="5">
    <source>
        <dbReference type="ARBA" id="ARBA00022807"/>
    </source>
</evidence>
<evidence type="ECO:0000256" key="2">
    <source>
        <dbReference type="ARBA" id="ARBA00022670"/>
    </source>
</evidence>
<keyword evidence="5" id="KW-0788">Thiol protease</keyword>
<dbReference type="SUPFAM" id="SSF54001">
    <property type="entry name" value="Cysteine proteinases"/>
    <property type="match status" value="1"/>
</dbReference>
<keyword evidence="3 6" id="KW-0732">Signal</keyword>
<dbReference type="RefSeq" id="WP_379811561.1">
    <property type="nucleotide sequence ID" value="NZ_JBHUPC010000013.1"/>
</dbReference>
<feature type="chain" id="PRO_5045144193" evidence="6">
    <location>
        <begin position="22"/>
        <end position="191"/>
    </location>
</feature>
<dbReference type="PROSITE" id="PS51935">
    <property type="entry name" value="NLPC_P60"/>
    <property type="match status" value="1"/>
</dbReference>
<proteinExistence type="inferred from homology"/>